<feature type="transmembrane region" description="Helical" evidence="2">
    <location>
        <begin position="306"/>
        <end position="328"/>
    </location>
</feature>
<dbReference type="RefSeq" id="XP_070058587.1">
    <property type="nucleotide sequence ID" value="XM_070202486.1"/>
</dbReference>
<feature type="transmembrane region" description="Helical" evidence="2">
    <location>
        <begin position="245"/>
        <end position="267"/>
    </location>
</feature>
<dbReference type="KEGG" id="kpin:30175288"/>
<gene>
    <name evidence="3" type="ORF">I206_101989</name>
</gene>
<dbReference type="GeneID" id="30175288"/>
<reference evidence="3" key="1">
    <citation type="submission" date="2013-07" db="EMBL/GenBank/DDBJ databases">
        <authorList>
            <consortium name="The Broad Institute Genome Sequencing Platform"/>
            <person name="Cuomo C."/>
            <person name="Litvintseva A."/>
            <person name="Chen Y."/>
            <person name="Heitman J."/>
            <person name="Sun S."/>
            <person name="Springer D."/>
            <person name="Dromer F."/>
            <person name="Young S.K."/>
            <person name="Zeng Q."/>
            <person name="Gargeya S."/>
            <person name="Fitzgerald M."/>
            <person name="Abouelleil A."/>
            <person name="Alvarado L."/>
            <person name="Berlin A.M."/>
            <person name="Chapman S.B."/>
            <person name="Dewar J."/>
            <person name="Goldberg J."/>
            <person name="Griggs A."/>
            <person name="Gujja S."/>
            <person name="Hansen M."/>
            <person name="Howarth C."/>
            <person name="Imamovic A."/>
            <person name="Larimer J."/>
            <person name="McCowan C."/>
            <person name="Murphy C."/>
            <person name="Pearson M."/>
            <person name="Priest M."/>
            <person name="Roberts A."/>
            <person name="Saif S."/>
            <person name="Shea T."/>
            <person name="Sykes S."/>
            <person name="Wortman J."/>
            <person name="Nusbaum C."/>
            <person name="Birren B."/>
        </authorList>
    </citation>
    <scope>NUCLEOTIDE SEQUENCE</scope>
    <source>
        <strain evidence="3">CBS 10737</strain>
    </source>
</reference>
<sequence length="589" mass="66777">MTQWRDAPYLHFPNSTYLDSLSNNTDPYTIYYGQAAVVSSTQLTGYAILNIIGIISLSFLVGTILLSGCNLIPNFIRNRLPLSKETKSGKLRKNLIRRRIILGTKIQRDPCLINAFIVIILVNILNLLYWMANNGKISSEEIIYLPHPKLCRAQAILQAGSQSAQMSVVLSVVLRLWLKTITLTTPRFDRFRGRTTLLILLALPYLFVLGFVPRMVILTMDSKAPLLIPTPFYCSLLDLNIRKAYQILTGVIAIITLIMELWVIFLITKHFRQTSRTSNLANASMTSKHGIKINLTKPQRILKRSFYIRVSLFVFWTIGMIMATLYQAFDKTITDSNSDFVFGSMGLIAFICFASQSDILRSWNIPSNSEELIFFLNKHFKFILKKKNHKQNENYLPKNDNDIKRDNNIINNNNNNKRREILPTTSLPQSVINNQQQLEFNLYDFLGDSSPGRKEEEIEDEIEIQNFINTNTTTSRITGTSGSNISSSSKRPEIFSSQGDLKEEDEYYEEKLPIENFDISTSSNTTTTGLGFNMDLDPPSLFGSRGMIVTLQEGMSVEEDLNLVVSLNKNGTGENGGIGQRTMDTRDMV</sequence>
<keyword evidence="2" id="KW-1133">Transmembrane helix</keyword>
<protein>
    <submittedName>
        <fullName evidence="3">Uncharacterized protein</fullName>
    </submittedName>
</protein>
<evidence type="ECO:0000256" key="1">
    <source>
        <dbReference type="SAM" id="MobiDB-lite"/>
    </source>
</evidence>
<dbReference type="AlphaFoldDB" id="A0AAJ8L1Z7"/>
<feature type="transmembrane region" description="Helical" evidence="2">
    <location>
        <begin position="197"/>
        <end position="217"/>
    </location>
</feature>
<proteinExistence type="predicted"/>
<name>A0AAJ8L1Z7_9TREE</name>
<keyword evidence="4" id="KW-1185">Reference proteome</keyword>
<feature type="transmembrane region" description="Helical" evidence="2">
    <location>
        <begin position="155"/>
        <end position="177"/>
    </location>
</feature>
<reference evidence="3" key="2">
    <citation type="submission" date="2024-02" db="EMBL/GenBank/DDBJ databases">
        <title>Comparative genomics of Cryptococcus and Kwoniella reveals pathogenesis evolution and contrasting modes of karyotype evolution via chromosome fusion or intercentromeric recombination.</title>
        <authorList>
            <person name="Coelho M.A."/>
            <person name="David-Palma M."/>
            <person name="Shea T."/>
            <person name="Bowers K."/>
            <person name="McGinley-Smith S."/>
            <person name="Mohammad A.W."/>
            <person name="Gnirke A."/>
            <person name="Yurkov A.M."/>
            <person name="Nowrousian M."/>
            <person name="Sun S."/>
            <person name="Cuomo C.A."/>
            <person name="Heitman J."/>
        </authorList>
    </citation>
    <scope>NUCLEOTIDE SEQUENCE</scope>
    <source>
        <strain evidence="3">CBS 10737</strain>
    </source>
</reference>
<organism evidence="3 4">
    <name type="scientific">Kwoniella pini CBS 10737</name>
    <dbReference type="NCBI Taxonomy" id="1296096"/>
    <lineage>
        <taxon>Eukaryota</taxon>
        <taxon>Fungi</taxon>
        <taxon>Dikarya</taxon>
        <taxon>Basidiomycota</taxon>
        <taxon>Agaricomycotina</taxon>
        <taxon>Tremellomycetes</taxon>
        <taxon>Tremellales</taxon>
        <taxon>Cryptococcaceae</taxon>
        <taxon>Kwoniella</taxon>
    </lineage>
</organism>
<evidence type="ECO:0000313" key="4">
    <source>
        <dbReference type="Proteomes" id="UP000094020"/>
    </source>
</evidence>
<feature type="transmembrane region" description="Helical" evidence="2">
    <location>
        <begin position="47"/>
        <end position="72"/>
    </location>
</feature>
<feature type="transmembrane region" description="Helical" evidence="2">
    <location>
        <begin position="111"/>
        <end position="132"/>
    </location>
</feature>
<accession>A0AAJ8L1Z7</accession>
<keyword evidence="2" id="KW-0812">Transmembrane</keyword>
<feature type="transmembrane region" description="Helical" evidence="2">
    <location>
        <begin position="340"/>
        <end position="360"/>
    </location>
</feature>
<feature type="compositionally biased region" description="Low complexity" evidence="1">
    <location>
        <begin position="473"/>
        <end position="489"/>
    </location>
</feature>
<dbReference type="Proteomes" id="UP000094020">
    <property type="component" value="Chromosome 2"/>
</dbReference>
<feature type="region of interest" description="Disordered" evidence="1">
    <location>
        <begin position="473"/>
        <end position="501"/>
    </location>
</feature>
<evidence type="ECO:0000313" key="3">
    <source>
        <dbReference type="EMBL" id="WWC68070.1"/>
    </source>
</evidence>
<dbReference type="EMBL" id="CP144520">
    <property type="protein sequence ID" value="WWC68070.1"/>
    <property type="molecule type" value="Genomic_DNA"/>
</dbReference>
<evidence type="ECO:0000256" key="2">
    <source>
        <dbReference type="SAM" id="Phobius"/>
    </source>
</evidence>
<keyword evidence="2" id="KW-0472">Membrane</keyword>